<accession>A0A9W5U0P6</accession>
<dbReference type="GO" id="GO:0017057">
    <property type="term" value="F:6-phosphogluconolactonase activity"/>
    <property type="evidence" value="ECO:0007669"/>
    <property type="project" value="TreeGrafter"/>
</dbReference>
<evidence type="ECO:0000313" key="3">
    <source>
        <dbReference type="Proteomes" id="UP000621492"/>
    </source>
</evidence>
<gene>
    <name evidence="2" type="ORF">GCM10011409_37410</name>
</gene>
<dbReference type="AlphaFoldDB" id="A0A9W5U0P6"/>
<reference evidence="2" key="2">
    <citation type="submission" date="2020-09" db="EMBL/GenBank/DDBJ databases">
        <authorList>
            <person name="Sun Q."/>
            <person name="Zhou Y."/>
        </authorList>
    </citation>
    <scope>NUCLEOTIDE SEQUENCE</scope>
    <source>
        <strain evidence="2">CGMCC 1.15454</strain>
    </source>
</reference>
<dbReference type="Pfam" id="PF10282">
    <property type="entry name" value="Lactonase"/>
    <property type="match status" value="1"/>
</dbReference>
<evidence type="ECO:0008006" key="4">
    <source>
        <dbReference type="Google" id="ProtNLM"/>
    </source>
</evidence>
<keyword evidence="3" id="KW-1185">Reference proteome</keyword>
<evidence type="ECO:0000256" key="1">
    <source>
        <dbReference type="ARBA" id="ARBA00005564"/>
    </source>
</evidence>
<dbReference type="EMBL" id="BMJD01000042">
    <property type="protein sequence ID" value="GGB56335.1"/>
    <property type="molecule type" value="Genomic_DNA"/>
</dbReference>
<dbReference type="InterPro" id="IPR019405">
    <property type="entry name" value="Lactonase_7-beta_prop"/>
</dbReference>
<comment type="similarity">
    <text evidence="1">Belongs to the cycloisomerase 2 family.</text>
</comment>
<dbReference type="GO" id="GO:0005829">
    <property type="term" value="C:cytosol"/>
    <property type="evidence" value="ECO:0007669"/>
    <property type="project" value="TreeGrafter"/>
</dbReference>
<dbReference type="PANTHER" id="PTHR30344">
    <property type="entry name" value="6-PHOSPHOGLUCONOLACTONASE-RELATED"/>
    <property type="match status" value="1"/>
</dbReference>
<dbReference type="InterPro" id="IPR011048">
    <property type="entry name" value="Haem_d1_sf"/>
</dbReference>
<comment type="caution">
    <text evidence="2">The sequence shown here is derived from an EMBL/GenBank/DDBJ whole genome shotgun (WGS) entry which is preliminary data.</text>
</comment>
<name>A0A9W5U0P6_9BACI</name>
<dbReference type="FunFam" id="2.130.10.10:FF:000306">
    <property type="entry name" value="3-carboxymuconate cyclase"/>
    <property type="match status" value="1"/>
</dbReference>
<dbReference type="SUPFAM" id="SSF51004">
    <property type="entry name" value="C-terminal (heme d1) domain of cytochrome cd1-nitrite reductase"/>
    <property type="match status" value="1"/>
</dbReference>
<dbReference type="Gene3D" id="2.130.10.10">
    <property type="entry name" value="YVTN repeat-like/Quinoprotein amine dehydrogenase"/>
    <property type="match status" value="1"/>
</dbReference>
<organism evidence="2 3">
    <name type="scientific">Lentibacillus populi</name>
    <dbReference type="NCBI Taxonomy" id="1827502"/>
    <lineage>
        <taxon>Bacteria</taxon>
        <taxon>Bacillati</taxon>
        <taxon>Bacillota</taxon>
        <taxon>Bacilli</taxon>
        <taxon>Bacillales</taxon>
        <taxon>Bacillaceae</taxon>
        <taxon>Lentibacillus</taxon>
    </lineage>
</organism>
<sequence>MVAKYIGFAGTYTRQNSKGIYRFELDTETGTLDMLQVADEIGNPTYLTISADNHYLYSVVQDGGRGGINAYELDRITGTLQHINSQLTEGAPPCHLDICGNVLVTGNYHKGEIGLHHVQKQGALEAGTFLKHKGHGIHERQEKSHVHYTGFTPDGKHVVAVDLGTDELVTYKVKDNKLTRVATLQVKQGSGPRHIVFHPNGNTAYLLTELSSEVIVLMYDAETGTFSEKQYIRTVPDNFTDKNDASAIRISADGKFVYTGNRGHNSIAVFQVDEESFTLSMVEIVPSGGEWPRDFIIDPSEAYIIVSNQHTGNLVLFTRNNETGKLSRMGSEIKVPEVVCVTFLR</sequence>
<reference evidence="2" key="1">
    <citation type="journal article" date="2014" name="Int. J. Syst. Evol. Microbiol.">
        <title>Complete genome sequence of Corynebacterium casei LMG S-19264T (=DSM 44701T), isolated from a smear-ripened cheese.</title>
        <authorList>
            <consortium name="US DOE Joint Genome Institute (JGI-PGF)"/>
            <person name="Walter F."/>
            <person name="Albersmeier A."/>
            <person name="Kalinowski J."/>
            <person name="Ruckert C."/>
        </authorList>
    </citation>
    <scope>NUCLEOTIDE SEQUENCE</scope>
    <source>
        <strain evidence="2">CGMCC 1.15454</strain>
    </source>
</reference>
<dbReference type="RefSeq" id="WP_188725664.1">
    <property type="nucleotide sequence ID" value="NZ_BMJD01000042.1"/>
</dbReference>
<dbReference type="PANTHER" id="PTHR30344:SF1">
    <property type="entry name" value="6-PHOSPHOGLUCONOLACTONASE"/>
    <property type="match status" value="1"/>
</dbReference>
<protein>
    <recommendedName>
        <fullName evidence="4">6-phosphogluconolactonase</fullName>
    </recommendedName>
</protein>
<dbReference type="Proteomes" id="UP000621492">
    <property type="component" value="Unassembled WGS sequence"/>
</dbReference>
<proteinExistence type="inferred from homology"/>
<evidence type="ECO:0000313" key="2">
    <source>
        <dbReference type="EMBL" id="GGB56335.1"/>
    </source>
</evidence>
<dbReference type="InterPro" id="IPR015943">
    <property type="entry name" value="WD40/YVTN_repeat-like_dom_sf"/>
</dbReference>
<dbReference type="InterPro" id="IPR050282">
    <property type="entry name" value="Cycloisomerase_2"/>
</dbReference>